<organism evidence="5 6">
    <name type="scientific">Ureibacillus chungkukjangi</name>
    <dbReference type="NCBI Taxonomy" id="1202712"/>
    <lineage>
        <taxon>Bacteria</taxon>
        <taxon>Bacillati</taxon>
        <taxon>Bacillota</taxon>
        <taxon>Bacilli</taxon>
        <taxon>Bacillales</taxon>
        <taxon>Caryophanaceae</taxon>
        <taxon>Ureibacillus</taxon>
    </lineage>
</organism>
<sequence length="272" mass="30175">MKLKVRGVTVNIRIWNEHLEQTIVMLHGFTGSVSTWNTVAQSLSDYRVVAIDLVGHGQTDSPKDIAAYTMDEQLLQLNEIFQQLKLHHFILLGYSMGGRVALAYATAFPREISHLLLESASPGLKSAQERAIRRSSDEGLAAIIEANGLEAFVDKWENIPLFATQKKLSLNAQQAIREERLSQSEIGLANSLRGMGTGAQSSLWSRLEELKMPVTLITGELDEKFCKIAEEMQALLQNAQNVTVKQAGHAIHVENPEQFATIVKDAIKIKES</sequence>
<evidence type="ECO:0000256" key="1">
    <source>
        <dbReference type="ARBA" id="ARBA00022428"/>
    </source>
</evidence>
<feature type="domain" description="AB hydrolase-1" evidence="4">
    <location>
        <begin position="22"/>
        <end position="256"/>
    </location>
</feature>
<evidence type="ECO:0000313" key="6">
    <source>
        <dbReference type="Proteomes" id="UP000247416"/>
    </source>
</evidence>
<accession>A0A318TAG3</accession>
<dbReference type="InterPro" id="IPR029058">
    <property type="entry name" value="AB_hydrolase_fold"/>
</dbReference>
<gene>
    <name evidence="3" type="primary">menH</name>
    <name evidence="5" type="ORF">BJ095_1522</name>
</gene>
<dbReference type="UniPathway" id="UPA00079"/>
<dbReference type="OrthoDB" id="9808398at2"/>
<dbReference type="AlphaFoldDB" id="A0A318TAG3"/>
<dbReference type="UniPathway" id="UPA01057">
    <property type="reaction ID" value="UER00900"/>
</dbReference>
<dbReference type="InterPro" id="IPR022485">
    <property type="entry name" value="SHCHC_synthase_MenH"/>
</dbReference>
<comment type="similarity">
    <text evidence="3">Belongs to the AB hydrolase superfamily. MenH family.</text>
</comment>
<comment type="function">
    <text evidence="3">Catalyzes a proton abstraction reaction that results in 2,5-elimination of pyruvate from 2-succinyl-5-enolpyruvyl-6-hydroxy-3-cyclohexene-1-carboxylate (SEPHCHC) and the formation of 2-succinyl-6-hydroxy-2,4-cyclohexadiene-1-carboxylate (SHCHC).</text>
</comment>
<dbReference type="Gene3D" id="3.40.50.1820">
    <property type="entry name" value="alpha/beta hydrolase"/>
    <property type="match status" value="1"/>
</dbReference>
<keyword evidence="1 3" id="KW-0474">Menaquinone biosynthesis</keyword>
<evidence type="ECO:0000259" key="4">
    <source>
        <dbReference type="Pfam" id="PF00561"/>
    </source>
</evidence>
<dbReference type="PANTHER" id="PTHR42916:SF1">
    <property type="entry name" value="PROTEIN PHYLLO, CHLOROPLASTIC"/>
    <property type="match status" value="1"/>
</dbReference>
<comment type="caution">
    <text evidence="5">The sequence shown here is derived from an EMBL/GenBank/DDBJ whole genome shotgun (WGS) entry which is preliminary data.</text>
</comment>
<dbReference type="EC" id="4.2.99.20" evidence="3"/>
<dbReference type="GO" id="GO:0009234">
    <property type="term" value="P:menaquinone biosynthetic process"/>
    <property type="evidence" value="ECO:0007669"/>
    <property type="project" value="UniProtKB-UniRule"/>
</dbReference>
<name>A0A318TAG3_9BACL</name>
<dbReference type="RefSeq" id="WP_107937825.1">
    <property type="nucleotide sequence ID" value="NZ_CP085009.1"/>
</dbReference>
<protein>
    <recommendedName>
        <fullName evidence="3">Putative 2-succinyl-6-hydroxy-2,4-cyclohexadiene-1-carboxylate synthase</fullName>
        <shortName evidence="3">SHCHC synthase</shortName>
        <ecNumber evidence="3">4.2.99.20</ecNumber>
    </recommendedName>
</protein>
<dbReference type="PANTHER" id="PTHR42916">
    <property type="entry name" value="2-SUCCINYL-5-ENOLPYRUVYL-6-HYDROXY-3-CYCLOHEXENE-1-CARBOXYLATE SYNTHASE"/>
    <property type="match status" value="1"/>
</dbReference>
<dbReference type="SUPFAM" id="SSF53474">
    <property type="entry name" value="alpha/beta-Hydrolases"/>
    <property type="match status" value="1"/>
</dbReference>
<keyword evidence="6" id="KW-1185">Reference proteome</keyword>
<comment type="catalytic activity">
    <reaction evidence="3">
        <text>5-enolpyruvoyl-6-hydroxy-2-succinyl-cyclohex-3-ene-1-carboxylate = (1R,6R)-6-hydroxy-2-succinyl-cyclohexa-2,4-diene-1-carboxylate + pyruvate</text>
        <dbReference type="Rhea" id="RHEA:25597"/>
        <dbReference type="ChEBI" id="CHEBI:15361"/>
        <dbReference type="ChEBI" id="CHEBI:58689"/>
        <dbReference type="ChEBI" id="CHEBI:58818"/>
        <dbReference type="EC" id="4.2.99.20"/>
    </reaction>
</comment>
<evidence type="ECO:0000256" key="3">
    <source>
        <dbReference type="HAMAP-Rule" id="MF_01660"/>
    </source>
</evidence>
<dbReference type="Proteomes" id="UP000247416">
    <property type="component" value="Unassembled WGS sequence"/>
</dbReference>
<dbReference type="EMBL" id="QJTJ01000052">
    <property type="protein sequence ID" value="PYF01951.1"/>
    <property type="molecule type" value="Genomic_DNA"/>
</dbReference>
<comment type="subunit">
    <text evidence="3">Monomer.</text>
</comment>
<dbReference type="NCBIfam" id="TIGR03695">
    <property type="entry name" value="menH_SHCHC"/>
    <property type="match status" value="1"/>
</dbReference>
<keyword evidence="2 3" id="KW-0456">Lyase</keyword>
<dbReference type="PRINTS" id="PR00111">
    <property type="entry name" value="ABHYDROLASE"/>
</dbReference>
<proteinExistence type="inferred from homology"/>
<evidence type="ECO:0000256" key="2">
    <source>
        <dbReference type="ARBA" id="ARBA00023239"/>
    </source>
</evidence>
<comment type="pathway">
    <text evidence="3">Quinol/quinone metabolism; 1,4-dihydroxy-2-naphthoate biosynthesis; 1,4-dihydroxy-2-naphthoate from chorismate: step 3/7.</text>
</comment>
<dbReference type="HAMAP" id="MF_01660">
    <property type="entry name" value="MenH"/>
    <property type="match status" value="1"/>
</dbReference>
<dbReference type="GO" id="GO:0070205">
    <property type="term" value="F:2-succinyl-6-hydroxy-2,4-cyclohexadiene-1-carboxylate synthase activity"/>
    <property type="evidence" value="ECO:0007669"/>
    <property type="project" value="UniProtKB-UniRule"/>
</dbReference>
<dbReference type="Pfam" id="PF00561">
    <property type="entry name" value="Abhydrolase_1"/>
    <property type="match status" value="1"/>
</dbReference>
<evidence type="ECO:0000313" key="5">
    <source>
        <dbReference type="EMBL" id="PYF01951.1"/>
    </source>
</evidence>
<comment type="pathway">
    <text evidence="3">Quinol/quinone metabolism; menaquinone biosynthesis.</text>
</comment>
<reference evidence="5 6" key="1">
    <citation type="submission" date="2018-06" db="EMBL/GenBank/DDBJ databases">
        <title>Genomic Encyclopedia of Archaeal and Bacterial Type Strains, Phase II (KMG-II): from individual species to whole genera.</title>
        <authorList>
            <person name="Goeker M."/>
        </authorList>
    </citation>
    <scope>NUCLEOTIDE SEQUENCE [LARGE SCALE GENOMIC DNA]</scope>
    <source>
        <strain evidence="5 6">KACC 16626</strain>
    </source>
</reference>
<dbReference type="InterPro" id="IPR000073">
    <property type="entry name" value="AB_hydrolase_1"/>
</dbReference>